<protein>
    <recommendedName>
        <fullName evidence="1">DSBA-like thioredoxin domain-containing protein</fullName>
    </recommendedName>
</protein>
<dbReference type="Gene3D" id="3.40.30.10">
    <property type="entry name" value="Glutaredoxin"/>
    <property type="match status" value="1"/>
</dbReference>
<dbReference type="PANTHER" id="PTHR42943">
    <property type="entry name" value="GLUTATHIONE S-TRANSFERASE KAPPA"/>
    <property type="match status" value="1"/>
</dbReference>
<evidence type="ECO:0000259" key="1">
    <source>
        <dbReference type="Pfam" id="PF01323"/>
    </source>
</evidence>
<dbReference type="InterPro" id="IPR001853">
    <property type="entry name" value="DSBA-like_thioredoxin_dom"/>
</dbReference>
<dbReference type="GO" id="GO:0004602">
    <property type="term" value="F:glutathione peroxidase activity"/>
    <property type="evidence" value="ECO:0007669"/>
    <property type="project" value="TreeGrafter"/>
</dbReference>
<reference evidence="2" key="1">
    <citation type="submission" date="2022-12" db="EMBL/GenBank/DDBJ databases">
        <authorList>
            <person name="Petersen C."/>
        </authorList>
    </citation>
    <scope>NUCLEOTIDE SEQUENCE</scope>
    <source>
        <strain evidence="2">IBT 29677</strain>
    </source>
</reference>
<feature type="domain" description="DSBA-like thioredoxin" evidence="1">
    <location>
        <begin position="40"/>
        <end position="176"/>
    </location>
</feature>
<organism evidence="2 3">
    <name type="scientific">Penicillium cosmopolitanum</name>
    <dbReference type="NCBI Taxonomy" id="1131564"/>
    <lineage>
        <taxon>Eukaryota</taxon>
        <taxon>Fungi</taxon>
        <taxon>Dikarya</taxon>
        <taxon>Ascomycota</taxon>
        <taxon>Pezizomycotina</taxon>
        <taxon>Eurotiomycetes</taxon>
        <taxon>Eurotiomycetidae</taxon>
        <taxon>Eurotiales</taxon>
        <taxon>Aspergillaceae</taxon>
        <taxon>Penicillium</taxon>
    </lineage>
</organism>
<dbReference type="OrthoDB" id="4664297at2759"/>
<keyword evidence="3" id="KW-1185">Reference proteome</keyword>
<dbReference type="GO" id="GO:0004364">
    <property type="term" value="F:glutathione transferase activity"/>
    <property type="evidence" value="ECO:0007669"/>
    <property type="project" value="TreeGrafter"/>
</dbReference>
<evidence type="ECO:0000313" key="3">
    <source>
        <dbReference type="Proteomes" id="UP001147747"/>
    </source>
</evidence>
<dbReference type="EMBL" id="JAPZBU010000005">
    <property type="protein sequence ID" value="KAJ5403841.1"/>
    <property type="molecule type" value="Genomic_DNA"/>
</dbReference>
<sequence>MAVPQITLYVDIVSPFAYIAFHVLKLLLDKDKWMGLERMRWAKYFNVPMTEKFPEGFPPKTLAIQRALCAISQRFPEKLPAVIEAVYRSFWVEENTRIGDVEGFAPVFETVLGQKATQEVLSAMTQGEVKAALTANTDKSFKEGAFGLPWFQCTNAEGKTEGFWGIDHLGVVADFLGLDRSRESGFRALL</sequence>
<dbReference type="GeneID" id="81367329"/>
<dbReference type="InterPro" id="IPR036249">
    <property type="entry name" value="Thioredoxin-like_sf"/>
</dbReference>
<name>A0A9X0BBM5_9EURO</name>
<dbReference type="PANTHER" id="PTHR42943:SF2">
    <property type="entry name" value="GLUTATHIONE S-TRANSFERASE KAPPA 1"/>
    <property type="match status" value="1"/>
</dbReference>
<accession>A0A9X0BBM5</accession>
<gene>
    <name evidence="2" type="ORF">N7509_003712</name>
</gene>
<dbReference type="GO" id="GO:0005739">
    <property type="term" value="C:mitochondrion"/>
    <property type="evidence" value="ECO:0007669"/>
    <property type="project" value="TreeGrafter"/>
</dbReference>
<evidence type="ECO:0000313" key="2">
    <source>
        <dbReference type="EMBL" id="KAJ5403841.1"/>
    </source>
</evidence>
<dbReference type="InterPro" id="IPR051924">
    <property type="entry name" value="GST_Kappa/NadH"/>
</dbReference>
<comment type="caution">
    <text evidence="2">The sequence shown here is derived from an EMBL/GenBank/DDBJ whole genome shotgun (WGS) entry which is preliminary data.</text>
</comment>
<dbReference type="GO" id="GO:0006749">
    <property type="term" value="P:glutathione metabolic process"/>
    <property type="evidence" value="ECO:0007669"/>
    <property type="project" value="TreeGrafter"/>
</dbReference>
<dbReference type="RefSeq" id="XP_056491083.1">
    <property type="nucleotide sequence ID" value="XM_056628349.1"/>
</dbReference>
<dbReference type="AlphaFoldDB" id="A0A9X0BBM5"/>
<dbReference type="Pfam" id="PF01323">
    <property type="entry name" value="DSBA"/>
    <property type="match status" value="1"/>
</dbReference>
<proteinExistence type="predicted"/>
<dbReference type="SUPFAM" id="SSF52833">
    <property type="entry name" value="Thioredoxin-like"/>
    <property type="match status" value="1"/>
</dbReference>
<reference evidence="2" key="2">
    <citation type="journal article" date="2023" name="IMA Fungus">
        <title>Comparative genomic study of the Penicillium genus elucidates a diverse pangenome and 15 lateral gene transfer events.</title>
        <authorList>
            <person name="Petersen C."/>
            <person name="Sorensen T."/>
            <person name="Nielsen M.R."/>
            <person name="Sondergaard T.E."/>
            <person name="Sorensen J.L."/>
            <person name="Fitzpatrick D.A."/>
            <person name="Frisvad J.C."/>
            <person name="Nielsen K.L."/>
        </authorList>
    </citation>
    <scope>NUCLEOTIDE SEQUENCE</scope>
    <source>
        <strain evidence="2">IBT 29677</strain>
    </source>
</reference>
<dbReference type="Proteomes" id="UP001147747">
    <property type="component" value="Unassembled WGS sequence"/>
</dbReference>
<dbReference type="GO" id="GO:0005777">
    <property type="term" value="C:peroxisome"/>
    <property type="evidence" value="ECO:0007669"/>
    <property type="project" value="TreeGrafter"/>
</dbReference>